<evidence type="ECO:0000256" key="5">
    <source>
        <dbReference type="SAM" id="Coils"/>
    </source>
</evidence>
<feature type="coiled-coil region" evidence="5">
    <location>
        <begin position="484"/>
        <end position="511"/>
    </location>
</feature>
<dbReference type="PROSITE" id="PS50885">
    <property type="entry name" value="HAMP"/>
    <property type="match status" value="1"/>
</dbReference>
<feature type="transmembrane region" description="Helical" evidence="6">
    <location>
        <begin position="338"/>
        <end position="358"/>
    </location>
</feature>
<evidence type="ECO:0000256" key="3">
    <source>
        <dbReference type="ARBA" id="ARBA00029447"/>
    </source>
</evidence>
<dbReference type="CDD" id="cd11386">
    <property type="entry name" value="MCP_signal"/>
    <property type="match status" value="1"/>
</dbReference>
<dbReference type="GO" id="GO:0007165">
    <property type="term" value="P:signal transduction"/>
    <property type="evidence" value="ECO:0007669"/>
    <property type="project" value="UniProtKB-KW"/>
</dbReference>
<dbReference type="CDD" id="cd06225">
    <property type="entry name" value="HAMP"/>
    <property type="match status" value="1"/>
</dbReference>
<dbReference type="Gene3D" id="1.10.287.950">
    <property type="entry name" value="Methyl-accepting chemotaxis protein"/>
    <property type="match status" value="1"/>
</dbReference>
<dbReference type="STRING" id="572477.Alvin_0884"/>
<accession>D3RR02</accession>
<keyword evidence="5" id="KW-0175">Coiled coil</keyword>
<evidence type="ECO:0000256" key="6">
    <source>
        <dbReference type="SAM" id="Phobius"/>
    </source>
</evidence>
<keyword evidence="6" id="KW-0812">Transmembrane</keyword>
<evidence type="ECO:0000259" key="8">
    <source>
        <dbReference type="PROSITE" id="PS50885"/>
    </source>
</evidence>
<evidence type="ECO:0000256" key="2">
    <source>
        <dbReference type="ARBA" id="ARBA00023224"/>
    </source>
</evidence>
<evidence type="ECO:0000256" key="4">
    <source>
        <dbReference type="PROSITE-ProRule" id="PRU00284"/>
    </source>
</evidence>
<dbReference type="SMART" id="SM00304">
    <property type="entry name" value="HAMP"/>
    <property type="match status" value="1"/>
</dbReference>
<dbReference type="SMART" id="SM00283">
    <property type="entry name" value="MA"/>
    <property type="match status" value="1"/>
</dbReference>
<dbReference type="SUPFAM" id="SSF58104">
    <property type="entry name" value="Methyl-accepting chemotaxis protein (MCP) signaling domain"/>
    <property type="match status" value="1"/>
</dbReference>
<protein>
    <submittedName>
        <fullName evidence="9">Methyl-accepting chemotaxis sensory transducer</fullName>
    </submittedName>
</protein>
<proteinExistence type="inferred from homology"/>
<name>D3RR02_ALLVD</name>
<dbReference type="PROSITE" id="PS50111">
    <property type="entry name" value="CHEMOTAXIS_TRANSDUC_2"/>
    <property type="match status" value="1"/>
</dbReference>
<dbReference type="EMBL" id="CP001896">
    <property type="protein sequence ID" value="ADC61830.1"/>
    <property type="molecule type" value="Genomic_DNA"/>
</dbReference>
<dbReference type="KEGG" id="alv:Alvin_0884"/>
<evidence type="ECO:0000313" key="9">
    <source>
        <dbReference type="EMBL" id="ADC61830.1"/>
    </source>
</evidence>
<dbReference type="HOGENOM" id="CLU_378863_0_0_6"/>
<dbReference type="PANTHER" id="PTHR32089:SF112">
    <property type="entry name" value="LYSOZYME-LIKE PROTEIN-RELATED"/>
    <property type="match status" value="1"/>
</dbReference>
<feature type="transmembrane region" description="Helical" evidence="6">
    <location>
        <begin position="364"/>
        <end position="381"/>
    </location>
</feature>
<comment type="subcellular location">
    <subcellularLocation>
        <location evidence="1">Membrane</location>
    </subcellularLocation>
</comment>
<reference evidence="9 10" key="1">
    <citation type="journal article" date="2011" name="Stand. Genomic Sci.">
        <title>Complete genome sequence of Allochromatium vinosum DSM 180(T).</title>
        <authorList>
            <person name="Weissgerber T."/>
            <person name="Zigann R."/>
            <person name="Bruce D."/>
            <person name="Chang Y.J."/>
            <person name="Detter J.C."/>
            <person name="Han C."/>
            <person name="Hauser L."/>
            <person name="Jeffries C.D."/>
            <person name="Land M."/>
            <person name="Munk A.C."/>
            <person name="Tapia R."/>
            <person name="Dahl C."/>
        </authorList>
    </citation>
    <scope>NUCLEOTIDE SEQUENCE [LARGE SCALE GENOMIC DNA]</scope>
    <source>
        <strain evidence="10">ATCC 17899 / DSM 180 / NBRC 103801 / NCIMB 10441 / D</strain>
    </source>
</reference>
<dbReference type="AlphaFoldDB" id="D3RR02"/>
<evidence type="ECO:0000259" key="7">
    <source>
        <dbReference type="PROSITE" id="PS50111"/>
    </source>
</evidence>
<sequence>MTLKSEQMNLSAGERRWLPWFGKTGKLAMGWSCWLNRDHYPAVEKSFEGIAQTRKRILTLWTNHQWAELAALSERLADGFPSLEPGELAAKKAQMPDFSELFVIDAEGRVLASTQPNRQGQRDLDPKAVQAGLQAPFLHGPYRDETTLRIGPSSSRFHDEVTLMFYQPIVQAGQRLGCVCGRVPNDVLGDLIQREAGHIYRESGDNYLFMVQSRFDPAIAPGTALSRSRFEDRTFSLGDNLKDGVRTDWGTVRVARHTELELRFTDPATGHLHPGVRETIAKGENLFVTYPGYSDYRHVPVIGKGVTLQLPGSPDLWGMMCEGDLEEVYRRRSIGFRLTRLFLLIVCTLWAGHLLLGWLALPFAVTQALTGAMVLLGLVAFHRAGPRKLSRQLDGMTEMIRAIAEGGGNLRQRLQPDQLRSDETGDLGRWINSFIDNLDGTVGEVISASHQVRETNARMLGDNQSTLATSETATQAVARMLVSLEEETLRIREAAETAQAMRQAMDEVVDNTRAQFELVRGKTAGIRETIDASAQTIRSLSARTEEITQIVEVIKEIAGQTNLLALNAAIEAARAGDQGRGFSVVADEVRKLAERTASATADIRRMIESVQGEARRAVNIMEGGMQGVEDGLRLAEATAADNSGIHDIVENLFQLIQAVADSSESQGQDVHTVAEVTGIMRATVETLSRSVERVRATAGRLQTLVGQFQVSRSST</sequence>
<organism evidence="9 10">
    <name type="scientific">Allochromatium vinosum (strain ATCC 17899 / DSM 180 / NBRC 103801 / NCIMB 10441 / D)</name>
    <name type="common">Chromatium vinosum</name>
    <dbReference type="NCBI Taxonomy" id="572477"/>
    <lineage>
        <taxon>Bacteria</taxon>
        <taxon>Pseudomonadati</taxon>
        <taxon>Pseudomonadota</taxon>
        <taxon>Gammaproteobacteria</taxon>
        <taxon>Chromatiales</taxon>
        <taxon>Chromatiaceae</taxon>
        <taxon>Allochromatium</taxon>
    </lineage>
</organism>
<dbReference type="PANTHER" id="PTHR32089">
    <property type="entry name" value="METHYL-ACCEPTING CHEMOTAXIS PROTEIN MCPB"/>
    <property type="match status" value="1"/>
</dbReference>
<keyword evidence="6" id="KW-1133">Transmembrane helix</keyword>
<feature type="domain" description="Methyl-accepting transducer" evidence="7">
    <location>
        <begin position="448"/>
        <end position="695"/>
    </location>
</feature>
<dbReference type="InterPro" id="IPR004089">
    <property type="entry name" value="MCPsignal_dom"/>
</dbReference>
<gene>
    <name evidence="9" type="ordered locus">Alvin_0884</name>
</gene>
<dbReference type="Gene3D" id="3.30.450.20">
    <property type="entry name" value="PAS domain"/>
    <property type="match status" value="1"/>
</dbReference>
<keyword evidence="2 4" id="KW-0807">Transducer</keyword>
<dbReference type="GO" id="GO:0016020">
    <property type="term" value="C:membrane"/>
    <property type="evidence" value="ECO:0007669"/>
    <property type="project" value="UniProtKB-SubCell"/>
</dbReference>
<dbReference type="RefSeq" id="WP_012970106.1">
    <property type="nucleotide sequence ID" value="NC_013851.1"/>
</dbReference>
<comment type="similarity">
    <text evidence="3">Belongs to the methyl-accepting chemotaxis (MCP) protein family.</text>
</comment>
<evidence type="ECO:0000256" key="1">
    <source>
        <dbReference type="ARBA" id="ARBA00004370"/>
    </source>
</evidence>
<keyword evidence="10" id="KW-1185">Reference proteome</keyword>
<keyword evidence="6" id="KW-0472">Membrane</keyword>
<dbReference type="GO" id="GO:0006935">
    <property type="term" value="P:chemotaxis"/>
    <property type="evidence" value="ECO:0007669"/>
    <property type="project" value="UniProtKB-ARBA"/>
</dbReference>
<dbReference type="Pfam" id="PF00015">
    <property type="entry name" value="MCPsignal"/>
    <property type="match status" value="1"/>
</dbReference>
<evidence type="ECO:0000313" key="10">
    <source>
        <dbReference type="Proteomes" id="UP000001441"/>
    </source>
</evidence>
<dbReference type="Proteomes" id="UP000001441">
    <property type="component" value="Chromosome"/>
</dbReference>
<dbReference type="InterPro" id="IPR003660">
    <property type="entry name" value="HAMP_dom"/>
</dbReference>
<dbReference type="eggNOG" id="COG0840">
    <property type="taxonomic scope" value="Bacteria"/>
</dbReference>
<feature type="domain" description="HAMP" evidence="8">
    <location>
        <begin position="387"/>
        <end position="443"/>
    </location>
</feature>